<feature type="non-terminal residue" evidence="4">
    <location>
        <position position="1"/>
    </location>
</feature>
<accession>A0A851CCN6</accession>
<feature type="compositionally biased region" description="Basic and acidic residues" evidence="2">
    <location>
        <begin position="318"/>
        <end position="331"/>
    </location>
</feature>
<feature type="compositionally biased region" description="Basic and acidic residues" evidence="2">
    <location>
        <begin position="456"/>
        <end position="471"/>
    </location>
</feature>
<feature type="compositionally biased region" description="Basic and acidic residues" evidence="2">
    <location>
        <begin position="554"/>
        <end position="567"/>
    </location>
</feature>
<feature type="domain" description="A-kinase anchor protein 2 C-terminal" evidence="3">
    <location>
        <begin position="248"/>
        <end position="601"/>
    </location>
</feature>
<organism evidence="4 5">
    <name type="scientific">Calyptomena viridis</name>
    <name type="common">Lesser green broadbill</name>
    <dbReference type="NCBI Taxonomy" id="135972"/>
    <lineage>
        <taxon>Eukaryota</taxon>
        <taxon>Metazoa</taxon>
        <taxon>Chordata</taxon>
        <taxon>Craniata</taxon>
        <taxon>Vertebrata</taxon>
        <taxon>Euteleostomi</taxon>
        <taxon>Archelosauria</taxon>
        <taxon>Archosauria</taxon>
        <taxon>Dinosauria</taxon>
        <taxon>Saurischia</taxon>
        <taxon>Theropoda</taxon>
        <taxon>Coelurosauria</taxon>
        <taxon>Aves</taxon>
        <taxon>Neognathae</taxon>
        <taxon>Neoaves</taxon>
        <taxon>Telluraves</taxon>
        <taxon>Australaves</taxon>
        <taxon>Passeriformes</taxon>
        <taxon>Eurylaimidae</taxon>
        <taxon>Calyptomena</taxon>
    </lineage>
</organism>
<dbReference type="PANTHER" id="PTHR18839:SF7">
    <property type="entry name" value="A-KINASE ANCHOR PROTEIN 2 C-TERMINAL DOMAIN-CONTAINING PROTEIN"/>
    <property type="match status" value="1"/>
</dbReference>
<dbReference type="Pfam" id="PF15304">
    <property type="entry name" value="AKAP2_C"/>
    <property type="match status" value="1"/>
</dbReference>
<keyword evidence="5" id="KW-1185">Reference proteome</keyword>
<gene>
    <name evidence="4" type="primary">Misp</name>
    <name evidence="4" type="ORF">CALVIR_R12661</name>
</gene>
<feature type="region of interest" description="Disordered" evidence="2">
    <location>
        <begin position="433"/>
        <end position="567"/>
    </location>
</feature>
<feature type="compositionally biased region" description="Basic and acidic residues" evidence="2">
    <location>
        <begin position="139"/>
        <end position="155"/>
    </location>
</feature>
<feature type="region of interest" description="Disordered" evidence="2">
    <location>
        <begin position="1"/>
        <end position="25"/>
    </location>
</feature>
<feature type="region of interest" description="Disordered" evidence="2">
    <location>
        <begin position="117"/>
        <end position="164"/>
    </location>
</feature>
<dbReference type="AlphaFoldDB" id="A0A851CCN6"/>
<sequence>DEEEQDLYRVPPPHISPEKARELEDERREVIRSQVMRKSSTIAERWSSMDELSSINAGVGSQGEGRHAGSVTTSFAISFDKPSPGRAATPVDPENIDTEQINFSAARQQFLMLEKTNPGSFFSPEQQAISPKPESVTKVSREEWHSPEMATKAERGYGIAGASSQSKTDKSIYQVYSVSYKTSEKEEAGSNRLGKEPKVSNETPIEREIRMAMEREENLWKERGIQRLTSGSELVEIQTKPVLAIHTSPGPGRKGKDKGRASLYVQREIEQETKREEDLKRQGRLLGAYDRGTQQELDERRRVFEQEEAPPQKATPPRRAEERRSWVKESVVEQPPSPSPAEDTSGGKSIPSYTASIAHFQLSQPRFAAGERSRDQPPVSQRAAASTGKWASEDSRAGKLPGSTPSPAGTAVPREYFSLSFWKPKVSFVEDMGTQSREEQYRLRTWKPQTSALIEEEIRSDLQREEELQEQRRRRRLMDSYGDGLPQEGSRSRHSSAASGASGSYSVSGSPASSPAPHQTGVLGLISSFTPLRVAGSYQGSTEPPTPDSSRSSPFEERRRRVKEDGKYAGIEPIDKVNTEVVESTRVSRHKSAMAQRWEAGQFVRDED</sequence>
<evidence type="ECO:0000256" key="1">
    <source>
        <dbReference type="ARBA" id="ARBA00023054"/>
    </source>
</evidence>
<dbReference type="Proteomes" id="UP000642973">
    <property type="component" value="Unassembled WGS sequence"/>
</dbReference>
<evidence type="ECO:0000256" key="2">
    <source>
        <dbReference type="SAM" id="MobiDB-lite"/>
    </source>
</evidence>
<keyword evidence="1" id="KW-0175">Coiled coil</keyword>
<feature type="compositionally biased region" description="Low complexity" evidence="2">
    <location>
        <begin position="495"/>
        <end position="517"/>
    </location>
</feature>
<reference evidence="4" key="1">
    <citation type="submission" date="2019-10" db="EMBL/GenBank/DDBJ databases">
        <title>Bird 10,000 Genomes (B10K) Project - Family phase.</title>
        <authorList>
            <person name="Zhang G."/>
        </authorList>
    </citation>
    <scope>NUCLEOTIDE SEQUENCE</scope>
    <source>
        <strain evidence="4">B10K-DU-002-55</strain>
        <tissue evidence="4">Muscle</tissue>
    </source>
</reference>
<proteinExistence type="predicted"/>
<evidence type="ECO:0000313" key="4">
    <source>
        <dbReference type="EMBL" id="NWI54074.1"/>
    </source>
</evidence>
<dbReference type="EMBL" id="WEIV01013365">
    <property type="protein sequence ID" value="NWI54074.1"/>
    <property type="molecule type" value="Genomic_DNA"/>
</dbReference>
<name>A0A851CCN6_CALVR</name>
<feature type="compositionally biased region" description="Basic and acidic residues" evidence="2">
    <location>
        <begin position="267"/>
        <end position="281"/>
    </location>
</feature>
<evidence type="ECO:0000313" key="5">
    <source>
        <dbReference type="Proteomes" id="UP000642973"/>
    </source>
</evidence>
<dbReference type="InterPro" id="IPR029304">
    <property type="entry name" value="AKAP2_C"/>
</dbReference>
<dbReference type="InterPro" id="IPR042779">
    <property type="entry name" value="MISP/MISP3-like"/>
</dbReference>
<dbReference type="PANTHER" id="PTHR18839">
    <property type="entry name" value="MITOTIC INTERACTOR AND SUBSTRATE OF PLK1 MISP FAMILY MEMBER"/>
    <property type="match status" value="1"/>
</dbReference>
<evidence type="ECO:0000259" key="3">
    <source>
        <dbReference type="Pfam" id="PF15304"/>
    </source>
</evidence>
<feature type="compositionally biased region" description="Basic and acidic residues" evidence="2">
    <location>
        <begin position="16"/>
        <end position="25"/>
    </location>
</feature>
<feature type="non-terminal residue" evidence="4">
    <location>
        <position position="608"/>
    </location>
</feature>
<feature type="region of interest" description="Disordered" evidence="2">
    <location>
        <begin position="182"/>
        <end position="204"/>
    </location>
</feature>
<protein>
    <submittedName>
        <fullName evidence="4">MISP protein</fullName>
    </submittedName>
</protein>
<comment type="caution">
    <text evidence="4">The sequence shown here is derived from an EMBL/GenBank/DDBJ whole genome shotgun (WGS) entry which is preliminary data.</text>
</comment>
<feature type="compositionally biased region" description="Polar residues" evidence="2">
    <location>
        <begin position="117"/>
        <end position="129"/>
    </location>
</feature>
<feature type="region of interest" description="Disordered" evidence="2">
    <location>
        <begin position="240"/>
        <end position="411"/>
    </location>
</feature>
<feature type="region of interest" description="Disordered" evidence="2">
    <location>
        <begin position="76"/>
        <end position="96"/>
    </location>
</feature>